<keyword evidence="3" id="KW-1185">Reference proteome</keyword>
<evidence type="ECO:0000256" key="1">
    <source>
        <dbReference type="SAM" id="Phobius"/>
    </source>
</evidence>
<evidence type="ECO:0000313" key="2">
    <source>
        <dbReference type="EMBL" id="RDB25310.1"/>
    </source>
</evidence>
<dbReference type="OrthoDB" id="3362027at2759"/>
<sequence length="184" mass="19751">MTMVKTRTFCCCIPTRLGVVIIALIGLLGGGILSIAGGLNAHRVEGSKVSIAISIVVYSVLAIVSFLGLIGAIGRKLSLVKLYFAMLFAHLIFSLGVGIFALFRIYNDKGAFIKECIATNTAAQSDDPTKLCNEGLRIIKGMTTTLFILLWLFEIWGCVIVSSYAGQLADENAVEGVVKDTEAW</sequence>
<feature type="transmembrane region" description="Helical" evidence="1">
    <location>
        <begin position="82"/>
        <end position="103"/>
    </location>
</feature>
<dbReference type="InParanoid" id="A0A369JVQ2"/>
<gene>
    <name evidence="2" type="ORF">Hypma_008058</name>
</gene>
<dbReference type="STRING" id="39966.A0A369JVQ2"/>
<evidence type="ECO:0000313" key="3">
    <source>
        <dbReference type="Proteomes" id="UP000076154"/>
    </source>
</evidence>
<comment type="caution">
    <text evidence="2">The sequence shown here is derived from an EMBL/GenBank/DDBJ whole genome shotgun (WGS) entry which is preliminary data.</text>
</comment>
<proteinExistence type="predicted"/>
<reference evidence="2" key="1">
    <citation type="submission" date="2018-04" db="EMBL/GenBank/DDBJ databases">
        <title>Whole genome sequencing of Hypsizygus marmoreus.</title>
        <authorList>
            <person name="Choi I.-G."/>
            <person name="Min B."/>
            <person name="Kim J.-G."/>
            <person name="Kim S."/>
            <person name="Oh Y.-L."/>
            <person name="Kong W.-S."/>
            <person name="Park H."/>
            <person name="Jeong J."/>
            <person name="Song E.-S."/>
        </authorList>
    </citation>
    <scope>NUCLEOTIDE SEQUENCE [LARGE SCALE GENOMIC DNA]</scope>
    <source>
        <strain evidence="2">51987-8</strain>
    </source>
</reference>
<keyword evidence="1" id="KW-0472">Membrane</keyword>
<dbReference type="Proteomes" id="UP000076154">
    <property type="component" value="Unassembled WGS sequence"/>
</dbReference>
<organism evidence="2 3">
    <name type="scientific">Hypsizygus marmoreus</name>
    <name type="common">White beech mushroom</name>
    <name type="synonym">Agaricus marmoreus</name>
    <dbReference type="NCBI Taxonomy" id="39966"/>
    <lineage>
        <taxon>Eukaryota</taxon>
        <taxon>Fungi</taxon>
        <taxon>Dikarya</taxon>
        <taxon>Basidiomycota</taxon>
        <taxon>Agaricomycotina</taxon>
        <taxon>Agaricomycetes</taxon>
        <taxon>Agaricomycetidae</taxon>
        <taxon>Agaricales</taxon>
        <taxon>Tricholomatineae</taxon>
        <taxon>Lyophyllaceae</taxon>
        <taxon>Hypsizygus</taxon>
    </lineage>
</organism>
<feature type="transmembrane region" description="Helical" evidence="1">
    <location>
        <begin position="146"/>
        <end position="165"/>
    </location>
</feature>
<accession>A0A369JVQ2</accession>
<name>A0A369JVQ2_HYPMA</name>
<protein>
    <submittedName>
        <fullName evidence="2">Uncharacterized protein</fullName>
    </submittedName>
</protein>
<keyword evidence="1" id="KW-1133">Transmembrane helix</keyword>
<feature type="transmembrane region" description="Helical" evidence="1">
    <location>
        <begin position="20"/>
        <end position="39"/>
    </location>
</feature>
<keyword evidence="1" id="KW-0812">Transmembrane</keyword>
<dbReference type="EMBL" id="LUEZ02000041">
    <property type="protein sequence ID" value="RDB25310.1"/>
    <property type="molecule type" value="Genomic_DNA"/>
</dbReference>
<dbReference type="AlphaFoldDB" id="A0A369JVQ2"/>
<feature type="transmembrane region" description="Helical" evidence="1">
    <location>
        <begin position="51"/>
        <end position="70"/>
    </location>
</feature>